<feature type="transmembrane region" description="Helical" evidence="2">
    <location>
        <begin position="21"/>
        <end position="42"/>
    </location>
</feature>
<feature type="transmembrane region" description="Helical" evidence="2">
    <location>
        <begin position="168"/>
        <end position="191"/>
    </location>
</feature>
<dbReference type="PANTHER" id="PTHR34391">
    <property type="entry name" value="UPF0658 GOLGI APPARATUS MEMBRANE PROTEIN C1952.10C-RELATED"/>
    <property type="match status" value="1"/>
</dbReference>
<keyword evidence="4" id="KW-1185">Reference proteome</keyword>
<accession>A0A9N8YU37</accession>
<sequence>MKFNQFRERLYNRVTESRWTMLYIIVAALQMIIAVGLEAAVFRLNSNIADDIESAKNITDKNPQFFPSLPDTNYNYDKYLQQFESITHSNIWFMVFQAFVFLLSLIGLSSQNTIEIIVIGIINILLLLFALIQIFQSTKWINRVNGQLDQDRLVSPTFKFPDKIPKTVISFEVVLVLVLLVFAAASVYLGYRLYRQFGWNIYKKIGANIQMQIFIMLLKLMFLLLMSFQILNLVFLFQNKNIKDDDTSNTPTIIFQIVMVSIIIPMVAIAWWGVRRENILAMFVFALIALTTIVYFIYVLARFIISRDENILTLLDILGIALCIASMSVAYMAVRNFDGGLKDLFDKNNSTQNQSLDLGGLESGQPGRKPGNIIID</sequence>
<dbReference type="InterPro" id="IPR040410">
    <property type="entry name" value="UPF0658_Golgi"/>
</dbReference>
<evidence type="ECO:0000313" key="3">
    <source>
        <dbReference type="EMBL" id="CAG8455927.1"/>
    </source>
</evidence>
<feature type="transmembrane region" description="Helical" evidence="2">
    <location>
        <begin position="91"/>
        <end position="109"/>
    </location>
</feature>
<feature type="transmembrane region" description="Helical" evidence="2">
    <location>
        <begin position="253"/>
        <end position="272"/>
    </location>
</feature>
<keyword evidence="2" id="KW-0472">Membrane</keyword>
<dbReference type="EMBL" id="CAJVPI010000014">
    <property type="protein sequence ID" value="CAG8455927.1"/>
    <property type="molecule type" value="Genomic_DNA"/>
</dbReference>
<feature type="transmembrane region" description="Helical" evidence="2">
    <location>
        <begin position="279"/>
        <end position="305"/>
    </location>
</feature>
<reference evidence="3" key="1">
    <citation type="submission" date="2021-06" db="EMBL/GenBank/DDBJ databases">
        <authorList>
            <person name="Kallberg Y."/>
            <person name="Tangrot J."/>
            <person name="Rosling A."/>
        </authorList>
    </citation>
    <scope>NUCLEOTIDE SEQUENCE</scope>
    <source>
        <strain evidence="3">BR232B</strain>
    </source>
</reference>
<evidence type="ECO:0000256" key="1">
    <source>
        <dbReference type="SAM" id="MobiDB-lite"/>
    </source>
</evidence>
<comment type="caution">
    <text evidence="3">The sequence shown here is derived from an EMBL/GenBank/DDBJ whole genome shotgun (WGS) entry which is preliminary data.</text>
</comment>
<dbReference type="OrthoDB" id="2448307at2759"/>
<feature type="transmembrane region" description="Helical" evidence="2">
    <location>
        <begin position="116"/>
        <end position="135"/>
    </location>
</feature>
<dbReference type="GO" id="GO:0005794">
    <property type="term" value="C:Golgi apparatus"/>
    <property type="evidence" value="ECO:0007669"/>
    <property type="project" value="TreeGrafter"/>
</dbReference>
<dbReference type="PANTHER" id="PTHR34391:SF1">
    <property type="entry name" value="UPF0658 GOLGI APPARATUS MEMBRANE PROTEIN C1952.10C-RELATED"/>
    <property type="match status" value="1"/>
</dbReference>
<feature type="transmembrane region" description="Helical" evidence="2">
    <location>
        <begin position="311"/>
        <end position="334"/>
    </location>
</feature>
<name>A0A9N8YU37_9GLOM</name>
<evidence type="ECO:0000256" key="2">
    <source>
        <dbReference type="SAM" id="Phobius"/>
    </source>
</evidence>
<protein>
    <submittedName>
        <fullName evidence="3">9284_t:CDS:1</fullName>
    </submittedName>
</protein>
<keyword evidence="2" id="KW-0812">Transmembrane</keyword>
<proteinExistence type="predicted"/>
<organism evidence="3 4">
    <name type="scientific">Paraglomus brasilianum</name>
    <dbReference type="NCBI Taxonomy" id="144538"/>
    <lineage>
        <taxon>Eukaryota</taxon>
        <taxon>Fungi</taxon>
        <taxon>Fungi incertae sedis</taxon>
        <taxon>Mucoromycota</taxon>
        <taxon>Glomeromycotina</taxon>
        <taxon>Glomeromycetes</taxon>
        <taxon>Paraglomerales</taxon>
        <taxon>Paraglomeraceae</taxon>
        <taxon>Paraglomus</taxon>
    </lineage>
</organism>
<dbReference type="AlphaFoldDB" id="A0A9N8YU37"/>
<evidence type="ECO:0000313" key="4">
    <source>
        <dbReference type="Proteomes" id="UP000789739"/>
    </source>
</evidence>
<dbReference type="Proteomes" id="UP000789739">
    <property type="component" value="Unassembled WGS sequence"/>
</dbReference>
<feature type="transmembrane region" description="Helical" evidence="2">
    <location>
        <begin position="212"/>
        <end position="233"/>
    </location>
</feature>
<keyword evidence="2" id="KW-1133">Transmembrane helix</keyword>
<feature type="region of interest" description="Disordered" evidence="1">
    <location>
        <begin position="355"/>
        <end position="376"/>
    </location>
</feature>
<gene>
    <name evidence="3" type="ORF">PBRASI_LOCUS314</name>
</gene>